<feature type="domain" description="Thioredoxin" evidence="2">
    <location>
        <begin position="20"/>
        <end position="160"/>
    </location>
</feature>
<evidence type="ECO:0000256" key="1">
    <source>
        <dbReference type="SAM" id="SignalP"/>
    </source>
</evidence>
<organism evidence="3 4">
    <name type="scientific">Prevotella disiens JCM 6334 = ATCC 29426</name>
    <dbReference type="NCBI Taxonomy" id="1235811"/>
    <lineage>
        <taxon>Bacteria</taxon>
        <taxon>Pseudomonadati</taxon>
        <taxon>Bacteroidota</taxon>
        <taxon>Bacteroidia</taxon>
        <taxon>Bacteroidales</taxon>
        <taxon>Prevotellaceae</taxon>
        <taxon>Prevotella</taxon>
    </lineage>
</organism>
<feature type="chain" id="PRO_5046217599" description="Thioredoxin domain-containing protein" evidence="1">
    <location>
        <begin position="29"/>
        <end position="173"/>
    </location>
</feature>
<evidence type="ECO:0000313" key="4">
    <source>
        <dbReference type="Proteomes" id="UP000016660"/>
    </source>
</evidence>
<dbReference type="Proteomes" id="UP000016660">
    <property type="component" value="Unassembled WGS sequence"/>
</dbReference>
<dbReference type="PROSITE" id="PS51352">
    <property type="entry name" value="THIOREDOXIN_2"/>
    <property type="match status" value="1"/>
</dbReference>
<reference evidence="3 4" key="1">
    <citation type="submission" date="2013-06" db="EMBL/GenBank/DDBJ databases">
        <authorList>
            <person name="Weinstock G."/>
            <person name="Sodergren E."/>
            <person name="Lobos E.A."/>
            <person name="Fulton L."/>
            <person name="Fulton R."/>
            <person name="Courtney L."/>
            <person name="Fronick C."/>
            <person name="O'Laughlin M."/>
            <person name="Godfrey J."/>
            <person name="Wilson R.M."/>
            <person name="Miner T."/>
            <person name="Farmer C."/>
            <person name="Delehaunty K."/>
            <person name="Cordes M."/>
            <person name="Minx P."/>
            <person name="Tomlinson C."/>
            <person name="Chen J."/>
            <person name="Wollam A."/>
            <person name="Pepin K.H."/>
            <person name="Bhonagiri V."/>
            <person name="Zhang X."/>
            <person name="Warren W."/>
            <person name="Mitreva M."/>
            <person name="Mardis E.R."/>
            <person name="Wilson R.K."/>
        </authorList>
    </citation>
    <scope>NUCLEOTIDE SEQUENCE [LARGE SCALE GENOMIC DNA]</scope>
    <source>
        <strain evidence="3 4">ATCC 29426</strain>
    </source>
</reference>
<dbReference type="InterPro" id="IPR013766">
    <property type="entry name" value="Thioredoxin_domain"/>
</dbReference>
<sequence length="173" mass="19607">MIKKRHTTMKKQILLLLMTVLFALNANAQLAKVYDEKIDPMTQIDCAVAKAKQTNKYVVCQVGGNWCPWCLRFADFIKKDTAIAKIIDDNFVYIHVNYDPRNKAVSPEKLLRRLGNPQRFGFPVMVVLDGNGKVIHIQDSGYLEEGKGYDTKRVLKFFTSWTPKAVAGAPNSK</sequence>
<evidence type="ECO:0000259" key="2">
    <source>
        <dbReference type="PROSITE" id="PS51352"/>
    </source>
</evidence>
<feature type="signal peptide" evidence="1">
    <location>
        <begin position="1"/>
        <end position="28"/>
    </location>
</feature>
<protein>
    <recommendedName>
        <fullName evidence="2">Thioredoxin domain-containing protein</fullName>
    </recommendedName>
</protein>
<dbReference type="EMBL" id="AWUY01000050">
    <property type="protein sequence ID" value="ERJ79320.1"/>
    <property type="molecule type" value="Genomic_DNA"/>
</dbReference>
<evidence type="ECO:0000313" key="3">
    <source>
        <dbReference type="EMBL" id="ERJ79320.1"/>
    </source>
</evidence>
<keyword evidence="1" id="KW-0732">Signal</keyword>
<dbReference type="InterPro" id="IPR036249">
    <property type="entry name" value="Thioredoxin-like_sf"/>
</dbReference>
<accession>A0ABP2Y8Y5</accession>
<dbReference type="Gene3D" id="3.40.30.10">
    <property type="entry name" value="Glutaredoxin"/>
    <property type="match status" value="1"/>
</dbReference>
<dbReference type="Pfam" id="PF13899">
    <property type="entry name" value="Thioredoxin_7"/>
    <property type="match status" value="1"/>
</dbReference>
<proteinExistence type="predicted"/>
<dbReference type="SUPFAM" id="SSF52833">
    <property type="entry name" value="Thioredoxin-like"/>
    <property type="match status" value="1"/>
</dbReference>
<comment type="caution">
    <text evidence="3">The sequence shown here is derived from an EMBL/GenBank/DDBJ whole genome shotgun (WGS) entry which is preliminary data.</text>
</comment>
<name>A0ABP2Y8Y5_9BACT</name>
<keyword evidence="4" id="KW-1185">Reference proteome</keyword>
<gene>
    <name evidence="3" type="ORF">HMPREF0653_00655</name>
</gene>